<reference evidence="1" key="1">
    <citation type="journal article" date="2023" name="G3 (Bethesda)">
        <title>A reference genome for the long-term kleptoplast-retaining sea slug Elysia crispata morphotype clarki.</title>
        <authorList>
            <person name="Eastman K.E."/>
            <person name="Pendleton A.L."/>
            <person name="Shaikh M.A."/>
            <person name="Suttiyut T."/>
            <person name="Ogas R."/>
            <person name="Tomko P."/>
            <person name="Gavelis G."/>
            <person name="Widhalm J.R."/>
            <person name="Wisecaver J.H."/>
        </authorList>
    </citation>
    <scope>NUCLEOTIDE SEQUENCE</scope>
    <source>
        <strain evidence="1">ECLA1</strain>
    </source>
</reference>
<gene>
    <name evidence="1" type="ORF">RRG08_041224</name>
</gene>
<dbReference type="EMBL" id="JAWDGP010001109">
    <property type="protein sequence ID" value="KAK3794455.1"/>
    <property type="molecule type" value="Genomic_DNA"/>
</dbReference>
<name>A0AAE1AVD0_9GAST</name>
<keyword evidence="2" id="KW-1185">Reference proteome</keyword>
<comment type="caution">
    <text evidence="1">The sequence shown here is derived from an EMBL/GenBank/DDBJ whole genome shotgun (WGS) entry which is preliminary data.</text>
</comment>
<accession>A0AAE1AVD0</accession>
<evidence type="ECO:0000313" key="2">
    <source>
        <dbReference type="Proteomes" id="UP001283361"/>
    </source>
</evidence>
<sequence>MLILMSQYKSLRKIFRNFKCPIFLRRAESNLMIVYFMQIKVGPTLLRLPQSDATLIDDETYHPCHHPSNTAVRLIAEINSLSCPIGCEECWLSAGEITTHSLISGGPLAPPPVDIGLFIYLSRIDKE</sequence>
<organism evidence="1 2">
    <name type="scientific">Elysia crispata</name>
    <name type="common">lettuce slug</name>
    <dbReference type="NCBI Taxonomy" id="231223"/>
    <lineage>
        <taxon>Eukaryota</taxon>
        <taxon>Metazoa</taxon>
        <taxon>Spiralia</taxon>
        <taxon>Lophotrochozoa</taxon>
        <taxon>Mollusca</taxon>
        <taxon>Gastropoda</taxon>
        <taxon>Heterobranchia</taxon>
        <taxon>Euthyneura</taxon>
        <taxon>Panpulmonata</taxon>
        <taxon>Sacoglossa</taxon>
        <taxon>Placobranchoidea</taxon>
        <taxon>Plakobranchidae</taxon>
        <taxon>Elysia</taxon>
    </lineage>
</organism>
<dbReference type="AlphaFoldDB" id="A0AAE1AVD0"/>
<dbReference type="Proteomes" id="UP001283361">
    <property type="component" value="Unassembled WGS sequence"/>
</dbReference>
<evidence type="ECO:0000313" key="1">
    <source>
        <dbReference type="EMBL" id="KAK3794455.1"/>
    </source>
</evidence>
<protein>
    <submittedName>
        <fullName evidence="1">Uncharacterized protein</fullName>
    </submittedName>
</protein>
<proteinExistence type="predicted"/>